<gene>
    <name evidence="2" type="ORF">GSLYS_00001211001</name>
</gene>
<name>A0AAV2H051_LYMST</name>
<dbReference type="EMBL" id="CAXITT010000011">
    <property type="protein sequence ID" value="CAL1527034.1"/>
    <property type="molecule type" value="Genomic_DNA"/>
</dbReference>
<organism evidence="2 3">
    <name type="scientific">Lymnaea stagnalis</name>
    <name type="common">Great pond snail</name>
    <name type="synonym">Helix stagnalis</name>
    <dbReference type="NCBI Taxonomy" id="6523"/>
    <lineage>
        <taxon>Eukaryota</taxon>
        <taxon>Metazoa</taxon>
        <taxon>Spiralia</taxon>
        <taxon>Lophotrochozoa</taxon>
        <taxon>Mollusca</taxon>
        <taxon>Gastropoda</taxon>
        <taxon>Heterobranchia</taxon>
        <taxon>Euthyneura</taxon>
        <taxon>Panpulmonata</taxon>
        <taxon>Hygrophila</taxon>
        <taxon>Lymnaeoidea</taxon>
        <taxon>Lymnaeidae</taxon>
        <taxon>Lymnaea</taxon>
    </lineage>
</organism>
<dbReference type="AlphaFoldDB" id="A0AAV2H051"/>
<keyword evidence="3" id="KW-1185">Reference proteome</keyword>
<comment type="caution">
    <text evidence="2">The sequence shown here is derived from an EMBL/GenBank/DDBJ whole genome shotgun (WGS) entry which is preliminary data.</text>
</comment>
<keyword evidence="1" id="KW-0472">Membrane</keyword>
<reference evidence="2 3" key="1">
    <citation type="submission" date="2024-04" db="EMBL/GenBank/DDBJ databases">
        <authorList>
            <consortium name="Genoscope - CEA"/>
            <person name="William W."/>
        </authorList>
    </citation>
    <scope>NUCLEOTIDE SEQUENCE [LARGE SCALE GENOMIC DNA]</scope>
</reference>
<proteinExistence type="predicted"/>
<dbReference type="Proteomes" id="UP001497497">
    <property type="component" value="Unassembled WGS sequence"/>
</dbReference>
<keyword evidence="1" id="KW-1133">Transmembrane helix</keyword>
<accession>A0AAV2H051</accession>
<evidence type="ECO:0000313" key="3">
    <source>
        <dbReference type="Proteomes" id="UP001497497"/>
    </source>
</evidence>
<evidence type="ECO:0000313" key="2">
    <source>
        <dbReference type="EMBL" id="CAL1527034.1"/>
    </source>
</evidence>
<feature type="transmembrane region" description="Helical" evidence="1">
    <location>
        <begin position="6"/>
        <end position="24"/>
    </location>
</feature>
<keyword evidence="1" id="KW-0812">Transmembrane</keyword>
<protein>
    <submittedName>
        <fullName evidence="2">Uncharacterized protein</fullName>
    </submittedName>
</protein>
<sequence length="200" mass="22677">MLHYQVLFLGVFLNIVLIQTAIVFPGCEPDKMQAAVTKCYTDNGLPYDQFIQNVSNNLAITTDANYYKSMCANRQNISKSVSCIRTEYDRCSMLESAPTLETVNQLWAVCDDPRYNLSCVAEADHHYPELTYCITTRTSQLGNTTVNWKDELCQSFRIAQDCQVEMVRKCDNYTANVMVSHLSQSLPPFCLPNVDTIIGR</sequence>
<evidence type="ECO:0000256" key="1">
    <source>
        <dbReference type="SAM" id="Phobius"/>
    </source>
</evidence>